<dbReference type="EMBL" id="VVIM01000001">
    <property type="protein sequence ID" value="KAB0803784.1"/>
    <property type="molecule type" value="Genomic_DNA"/>
</dbReference>
<evidence type="ECO:0000256" key="6">
    <source>
        <dbReference type="ARBA" id="ARBA00022801"/>
    </source>
</evidence>
<comment type="caution">
    <text evidence="9">The sequence shown here is derived from an EMBL/GenBank/DDBJ whole genome shotgun (WGS) entry which is preliminary data.</text>
</comment>
<dbReference type="InterPro" id="IPR045249">
    <property type="entry name" value="HARBI1-like"/>
</dbReference>
<dbReference type="PANTHER" id="PTHR22930">
    <property type="match status" value="1"/>
</dbReference>
<evidence type="ECO:0000256" key="1">
    <source>
        <dbReference type="ARBA" id="ARBA00001968"/>
    </source>
</evidence>
<dbReference type="Pfam" id="PF13359">
    <property type="entry name" value="DDE_Tnp_4"/>
    <property type="match status" value="1"/>
</dbReference>
<dbReference type="GO" id="GO:0016787">
    <property type="term" value="F:hydrolase activity"/>
    <property type="evidence" value="ECO:0007669"/>
    <property type="project" value="UniProtKB-KW"/>
</dbReference>
<feature type="domain" description="DDE Tnp4" evidence="8">
    <location>
        <begin position="196"/>
        <end position="351"/>
    </location>
</feature>
<dbReference type="PANTHER" id="PTHR22930:SF237">
    <property type="entry name" value="SI:CH73-257C13.2"/>
    <property type="match status" value="1"/>
</dbReference>
<dbReference type="GO" id="GO:0005634">
    <property type="term" value="C:nucleus"/>
    <property type="evidence" value="ECO:0007669"/>
    <property type="project" value="UniProtKB-SubCell"/>
</dbReference>
<evidence type="ECO:0000259" key="8">
    <source>
        <dbReference type="Pfam" id="PF13359"/>
    </source>
</evidence>
<gene>
    <name evidence="9" type="ORF">PPYR_00754</name>
</gene>
<dbReference type="GO" id="GO:0046872">
    <property type="term" value="F:metal ion binding"/>
    <property type="evidence" value="ECO:0007669"/>
    <property type="project" value="UniProtKB-KW"/>
</dbReference>
<comment type="similarity">
    <text evidence="3">Belongs to the HARBI1 family.</text>
</comment>
<keyword evidence="6" id="KW-0378">Hydrolase</keyword>
<reference evidence="9 10" key="1">
    <citation type="journal article" date="2018" name="Elife">
        <title>Firefly genomes illuminate parallel origins of bioluminescence in beetles.</title>
        <authorList>
            <person name="Fallon T.R."/>
            <person name="Lower S.E."/>
            <person name="Chang C.H."/>
            <person name="Bessho-Uehara M."/>
            <person name="Martin G.J."/>
            <person name="Bewick A.J."/>
            <person name="Behringer M."/>
            <person name="Debat H.J."/>
            <person name="Wong I."/>
            <person name="Day J.C."/>
            <person name="Suvorov A."/>
            <person name="Silva C.J."/>
            <person name="Stanger-Hall K.F."/>
            <person name="Hall D.W."/>
            <person name="Schmitz R.J."/>
            <person name="Nelson D.R."/>
            <person name="Lewis S.M."/>
            <person name="Shigenobu S."/>
            <person name="Bybee S.M."/>
            <person name="Larracuente A.M."/>
            <person name="Oba Y."/>
            <person name="Weng J.K."/>
        </authorList>
    </citation>
    <scope>NUCLEOTIDE SEQUENCE [LARGE SCALE GENOMIC DNA]</scope>
    <source>
        <strain evidence="9">1611_PpyrPB1</strain>
        <tissue evidence="9">Whole body</tissue>
    </source>
</reference>
<comment type="cofactor">
    <cofactor evidence="1">
        <name>a divalent metal cation</name>
        <dbReference type="ChEBI" id="CHEBI:60240"/>
    </cofactor>
</comment>
<keyword evidence="7" id="KW-0539">Nucleus</keyword>
<dbReference type="InParanoid" id="A0A5N4B2J6"/>
<evidence type="ECO:0000313" key="10">
    <source>
        <dbReference type="Proteomes" id="UP000327044"/>
    </source>
</evidence>
<evidence type="ECO:0000256" key="7">
    <source>
        <dbReference type="ARBA" id="ARBA00023242"/>
    </source>
</evidence>
<evidence type="ECO:0000256" key="3">
    <source>
        <dbReference type="ARBA" id="ARBA00006958"/>
    </source>
</evidence>
<evidence type="ECO:0000256" key="2">
    <source>
        <dbReference type="ARBA" id="ARBA00004123"/>
    </source>
</evidence>
<sequence length="397" mass="44752">MSNKDSIIHSTILGTSRKRATAALLAFWTSVVDSDDDDDNVIVSQQLLTTREHGESKRVCIKNYVAIVESYSLDGIVDFRKHFRLTKMSFEEVLIKIGDKLSMASSVHHTGRPGNDAKTQLLVGLWILANQESYRTVADRFDLTISTAWCYFRKVVDTLVSIASDVIQWPKNESQRQCFSTAFRKRQGFPNVIGTIDGTHIPIVAPHNMANSYINRNKYYSIVLQGVCNARYKFIDCYAGPPGSVHDARVLKMSPLGKKLNHNIHDLVPSDYHLLGDSAYSNASHLLTPYKDNGHLSRKQKNYNYKHSATRVAIEQAYGLLKGRFRILRYVNIYDTKVIPSVIISCCVLHNICVDANDLDVEPYQEDADANVAVGINDRNLDTKGRIKRDDIAEIIN</sequence>
<dbReference type="InterPro" id="IPR027806">
    <property type="entry name" value="HARBI1_dom"/>
</dbReference>
<dbReference type="Proteomes" id="UP000327044">
    <property type="component" value="Unassembled WGS sequence"/>
</dbReference>
<name>A0A5N4B2J6_PHOPY</name>
<dbReference type="AlphaFoldDB" id="A0A5N4B2J6"/>
<keyword evidence="10" id="KW-1185">Reference proteome</keyword>
<organism evidence="9 10">
    <name type="scientific">Photinus pyralis</name>
    <name type="common">Common eastern firefly</name>
    <name type="synonym">Lampyris pyralis</name>
    <dbReference type="NCBI Taxonomy" id="7054"/>
    <lineage>
        <taxon>Eukaryota</taxon>
        <taxon>Metazoa</taxon>
        <taxon>Ecdysozoa</taxon>
        <taxon>Arthropoda</taxon>
        <taxon>Hexapoda</taxon>
        <taxon>Insecta</taxon>
        <taxon>Pterygota</taxon>
        <taxon>Neoptera</taxon>
        <taxon>Endopterygota</taxon>
        <taxon>Coleoptera</taxon>
        <taxon>Polyphaga</taxon>
        <taxon>Elateriformia</taxon>
        <taxon>Elateroidea</taxon>
        <taxon>Lampyridae</taxon>
        <taxon>Lampyrinae</taxon>
        <taxon>Photinus</taxon>
    </lineage>
</organism>
<accession>A0A5N4B2J6</accession>
<evidence type="ECO:0000313" key="9">
    <source>
        <dbReference type="EMBL" id="KAB0803784.1"/>
    </source>
</evidence>
<evidence type="ECO:0000256" key="4">
    <source>
        <dbReference type="ARBA" id="ARBA00022722"/>
    </source>
</evidence>
<protein>
    <recommendedName>
        <fullName evidence="8">DDE Tnp4 domain-containing protein</fullName>
    </recommendedName>
</protein>
<evidence type="ECO:0000256" key="5">
    <source>
        <dbReference type="ARBA" id="ARBA00022723"/>
    </source>
</evidence>
<dbReference type="GO" id="GO:0004518">
    <property type="term" value="F:nuclease activity"/>
    <property type="evidence" value="ECO:0007669"/>
    <property type="project" value="UniProtKB-KW"/>
</dbReference>
<keyword evidence="4" id="KW-0540">Nuclease</keyword>
<proteinExistence type="inferred from homology"/>
<keyword evidence="5" id="KW-0479">Metal-binding</keyword>
<comment type="subcellular location">
    <subcellularLocation>
        <location evidence="2">Nucleus</location>
    </subcellularLocation>
</comment>